<evidence type="ECO:0000259" key="1">
    <source>
        <dbReference type="Pfam" id="PF19305"/>
    </source>
</evidence>
<dbReference type="EMBL" id="JACHMM010000001">
    <property type="protein sequence ID" value="MBB5790326.1"/>
    <property type="molecule type" value="Genomic_DNA"/>
</dbReference>
<comment type="caution">
    <text evidence="2">The sequence shown here is derived from an EMBL/GenBank/DDBJ whole genome shotgun (WGS) entry which is preliminary data.</text>
</comment>
<keyword evidence="3" id="KW-1185">Reference proteome</keyword>
<sequence length="111" mass="12132">MADPAVRAFMSRVSYQVHPAYRRPSSRDAHASPGAVEVVTRRGVLRDDAEYAHGSSVDGFRLTDAALSEKFTHNAARVLPADRVERAVEAAFALDTLADAGELMRHVTPDR</sequence>
<reference evidence="2 3" key="1">
    <citation type="submission" date="2020-08" db="EMBL/GenBank/DDBJ databases">
        <title>Sequencing the genomes of 1000 actinobacteria strains.</title>
        <authorList>
            <person name="Klenk H.-P."/>
        </authorList>
    </citation>
    <scope>NUCLEOTIDE SEQUENCE [LARGE SCALE GENOMIC DNA]</scope>
    <source>
        <strain evidence="2 3">DSM 102122</strain>
    </source>
</reference>
<dbReference type="GO" id="GO:0016829">
    <property type="term" value="F:lyase activity"/>
    <property type="evidence" value="ECO:0007669"/>
    <property type="project" value="InterPro"/>
</dbReference>
<name>A0A7W9GVB4_9ACTN</name>
<dbReference type="Pfam" id="PF19305">
    <property type="entry name" value="MmgE_PrpD_C"/>
    <property type="match status" value="1"/>
</dbReference>
<dbReference type="InterPro" id="IPR036148">
    <property type="entry name" value="MmgE/PrpD_sf"/>
</dbReference>
<proteinExistence type="predicted"/>
<accession>A0A7W9GVB4</accession>
<dbReference type="SUPFAM" id="SSF103378">
    <property type="entry name" value="2-methylcitrate dehydratase PrpD"/>
    <property type="match status" value="1"/>
</dbReference>
<feature type="domain" description="MmgE/PrpD C-terminal" evidence="1">
    <location>
        <begin position="2"/>
        <end position="91"/>
    </location>
</feature>
<dbReference type="AlphaFoldDB" id="A0A7W9GVB4"/>
<evidence type="ECO:0000313" key="2">
    <source>
        <dbReference type="EMBL" id="MBB5790326.1"/>
    </source>
</evidence>
<dbReference type="InterPro" id="IPR045337">
    <property type="entry name" value="MmgE_PrpD_C"/>
</dbReference>
<evidence type="ECO:0000313" key="3">
    <source>
        <dbReference type="Proteomes" id="UP000542813"/>
    </source>
</evidence>
<gene>
    <name evidence="2" type="ORF">HD601_004901</name>
</gene>
<dbReference type="Proteomes" id="UP000542813">
    <property type="component" value="Unassembled WGS sequence"/>
</dbReference>
<protein>
    <submittedName>
        <fullName evidence="2">2-methylcitrate dehydratase PrpD</fullName>
    </submittedName>
</protein>
<organism evidence="2 3">
    <name type="scientific">Jiangella mangrovi</name>
    <dbReference type="NCBI Taxonomy" id="1524084"/>
    <lineage>
        <taxon>Bacteria</taxon>
        <taxon>Bacillati</taxon>
        <taxon>Actinomycetota</taxon>
        <taxon>Actinomycetes</taxon>
        <taxon>Jiangellales</taxon>
        <taxon>Jiangellaceae</taxon>
        <taxon>Jiangella</taxon>
    </lineage>
</organism>